<reference evidence="2 3" key="1">
    <citation type="submission" date="2020-02" db="EMBL/GenBank/DDBJ databases">
        <title>Identification and distribution of gene clusters putatively required for synthesis of sphingolipid metabolism inhibitors in phylogenetically diverse species of the filamentous fungus Fusarium.</title>
        <authorList>
            <person name="Kim H.-S."/>
            <person name="Busman M."/>
            <person name="Brown D.W."/>
            <person name="Divon H."/>
            <person name="Uhlig S."/>
            <person name="Proctor R.H."/>
        </authorList>
    </citation>
    <scope>NUCLEOTIDE SEQUENCE [LARGE SCALE GENOMIC DNA]</scope>
    <source>
        <strain evidence="2 3">NRRL 2903</strain>
    </source>
</reference>
<gene>
    <name evidence="2" type="ORF">FAUST_6578</name>
</gene>
<dbReference type="EMBL" id="JAAMOD010000181">
    <property type="protein sequence ID" value="KAF5236428.1"/>
    <property type="molecule type" value="Genomic_DNA"/>
</dbReference>
<sequence>MAVDGSNPPSENTALSRTTESTSGASPFHFSDFGGTQPRDAISSPQMISPESFGDFQGITESFQRPPILFGQRGVAYNCRISDVDQVTAGVEFVLKIEEPCLDHLHGDLDKPCEPSNHALTVSAQLIAACDYPSPTISSPPPISATFNSLPTQMLERLLSLAPDLSSEGEVTPIQAWNIIRCRPDFGGLDTRSLSALARKLKKAVKCHGFGAVVKESVFEGLVYETLIDGRLS</sequence>
<comment type="caution">
    <text evidence="2">The sequence shown here is derived from an EMBL/GenBank/DDBJ whole genome shotgun (WGS) entry which is preliminary data.</text>
</comment>
<accession>A0AAN5Z838</accession>
<evidence type="ECO:0000313" key="3">
    <source>
        <dbReference type="Proteomes" id="UP000537989"/>
    </source>
</evidence>
<evidence type="ECO:0000313" key="2">
    <source>
        <dbReference type="EMBL" id="KAF5236428.1"/>
    </source>
</evidence>
<proteinExistence type="predicted"/>
<name>A0AAN5Z838_FUSAU</name>
<keyword evidence="3" id="KW-1185">Reference proteome</keyword>
<protein>
    <submittedName>
        <fullName evidence="2">Uncharacterized protein</fullName>
    </submittedName>
</protein>
<dbReference type="AlphaFoldDB" id="A0AAN5Z838"/>
<organism evidence="2 3">
    <name type="scientific">Fusarium austroamericanum</name>
    <dbReference type="NCBI Taxonomy" id="282268"/>
    <lineage>
        <taxon>Eukaryota</taxon>
        <taxon>Fungi</taxon>
        <taxon>Dikarya</taxon>
        <taxon>Ascomycota</taxon>
        <taxon>Pezizomycotina</taxon>
        <taxon>Sordariomycetes</taxon>
        <taxon>Hypocreomycetidae</taxon>
        <taxon>Hypocreales</taxon>
        <taxon>Nectriaceae</taxon>
        <taxon>Fusarium</taxon>
    </lineage>
</organism>
<dbReference type="Proteomes" id="UP000537989">
    <property type="component" value="Unassembled WGS sequence"/>
</dbReference>
<feature type="region of interest" description="Disordered" evidence="1">
    <location>
        <begin position="1"/>
        <end position="51"/>
    </location>
</feature>
<evidence type="ECO:0000256" key="1">
    <source>
        <dbReference type="SAM" id="MobiDB-lite"/>
    </source>
</evidence>
<dbReference type="Gene3D" id="1.10.238.100">
    <property type="entry name" value="YAP1 redox domain. Chain B"/>
    <property type="match status" value="1"/>
</dbReference>
<feature type="compositionally biased region" description="Polar residues" evidence="1">
    <location>
        <begin position="7"/>
        <end position="25"/>
    </location>
</feature>